<evidence type="ECO:0000313" key="2">
    <source>
        <dbReference type="EMBL" id="KAJ9586643.1"/>
    </source>
</evidence>
<keyword evidence="1" id="KW-1133">Transmembrane helix</keyword>
<evidence type="ECO:0000313" key="3">
    <source>
        <dbReference type="Proteomes" id="UP001233999"/>
    </source>
</evidence>
<dbReference type="PANTHER" id="PTHR47412:SF1">
    <property type="entry name" value="FI01434P-RELATED"/>
    <property type="match status" value="1"/>
</dbReference>
<evidence type="ECO:0008006" key="4">
    <source>
        <dbReference type="Google" id="ProtNLM"/>
    </source>
</evidence>
<reference evidence="2" key="2">
    <citation type="submission" date="2023-05" db="EMBL/GenBank/DDBJ databases">
        <authorList>
            <person name="Fouks B."/>
        </authorList>
    </citation>
    <scope>NUCLEOTIDE SEQUENCE</scope>
    <source>
        <strain evidence="2">Stay&amp;Tobe</strain>
        <tissue evidence="2">Testes</tissue>
    </source>
</reference>
<dbReference type="AlphaFoldDB" id="A0AAD7ZVK7"/>
<sequence>MTAVAMFTRRNWVLRLSIILNVAVLLYVGTHIASKNGGVDFIEELQASGRNLESIEINQIPLESASSGGSGPISPKIVVLESIDRTATSTSQVNPEEKDSASVIPASEIISSSSVMISTKKPSKPLSESPVQSVIMDLRDQMPFQIQVSENWGSETASPRKVEDIIKCHDKTLEPRTAQRSDFWVLYNYIPASRRFRCHESITYTTHADYTFLDNLDPLLERWEGPVSLAIHAPGTDFAPTLEAIRYARDCMSPLISELVTFHVFFGTRHVPKQVPSPSNVLAESANCSLPAPWINVSSAQLYKTKAKILYPVNIGRNIARESATTYFILPSDIELYPSPGLIKNFLEMISRQDPPLLHKNPKVFPLPIFELEKGVELPSNKAQLVSMLKNGTAIPFHKKLCPGCHNIPKSKEWIAAKETNGLHVFHIGKRTGYFVHWEPIFIGTHQDPLYDERLSWEGKSDKMTQGYALCVLDYEFQILDNAFLVHKPGIKTMKKDPQRAILAGKTNALIKRVIFPELKVLYGTRKGCAVITASNKKNNMRNNGN</sequence>
<name>A0AAD7ZVK7_DIPPU</name>
<dbReference type="Proteomes" id="UP001233999">
    <property type="component" value="Unassembled WGS sequence"/>
</dbReference>
<keyword evidence="1" id="KW-0472">Membrane</keyword>
<keyword evidence="1" id="KW-0812">Transmembrane</keyword>
<accession>A0AAD7ZVK7</accession>
<proteinExistence type="predicted"/>
<feature type="non-terminal residue" evidence="2">
    <location>
        <position position="1"/>
    </location>
</feature>
<feature type="transmembrane region" description="Helical" evidence="1">
    <location>
        <begin position="12"/>
        <end position="29"/>
    </location>
</feature>
<protein>
    <recommendedName>
        <fullName evidence="4">N-acetyllactosaminide beta-1,3-N-acetylglucosaminyltransferase</fullName>
    </recommendedName>
</protein>
<comment type="caution">
    <text evidence="2">The sequence shown here is derived from an EMBL/GenBank/DDBJ whole genome shotgun (WGS) entry which is preliminary data.</text>
</comment>
<reference evidence="2" key="1">
    <citation type="journal article" date="2023" name="IScience">
        <title>Live-bearing cockroach genome reveals convergent evolutionary mechanisms linked to viviparity in insects and beyond.</title>
        <authorList>
            <person name="Fouks B."/>
            <person name="Harrison M.C."/>
            <person name="Mikhailova A.A."/>
            <person name="Marchal E."/>
            <person name="English S."/>
            <person name="Carruthers M."/>
            <person name="Jennings E.C."/>
            <person name="Chiamaka E.L."/>
            <person name="Frigard R.A."/>
            <person name="Pippel M."/>
            <person name="Attardo G.M."/>
            <person name="Benoit J.B."/>
            <person name="Bornberg-Bauer E."/>
            <person name="Tobe S.S."/>
        </authorList>
    </citation>
    <scope>NUCLEOTIDE SEQUENCE</scope>
    <source>
        <strain evidence="2">Stay&amp;Tobe</strain>
    </source>
</reference>
<dbReference type="Pfam" id="PF13896">
    <property type="entry name" value="Glyco_transf_49"/>
    <property type="match status" value="1"/>
</dbReference>
<gene>
    <name evidence="2" type="ORF">L9F63_019745</name>
</gene>
<keyword evidence="3" id="KW-1185">Reference proteome</keyword>
<organism evidence="2 3">
    <name type="scientific">Diploptera punctata</name>
    <name type="common">Pacific beetle cockroach</name>
    <dbReference type="NCBI Taxonomy" id="6984"/>
    <lineage>
        <taxon>Eukaryota</taxon>
        <taxon>Metazoa</taxon>
        <taxon>Ecdysozoa</taxon>
        <taxon>Arthropoda</taxon>
        <taxon>Hexapoda</taxon>
        <taxon>Insecta</taxon>
        <taxon>Pterygota</taxon>
        <taxon>Neoptera</taxon>
        <taxon>Polyneoptera</taxon>
        <taxon>Dictyoptera</taxon>
        <taxon>Blattodea</taxon>
        <taxon>Blaberoidea</taxon>
        <taxon>Blaberidae</taxon>
        <taxon>Diplopterinae</taxon>
        <taxon>Diploptera</taxon>
    </lineage>
</organism>
<dbReference type="EMBL" id="JASPKZ010006855">
    <property type="protein sequence ID" value="KAJ9586643.1"/>
    <property type="molecule type" value="Genomic_DNA"/>
</dbReference>
<dbReference type="PANTHER" id="PTHR47412">
    <property type="entry name" value="FI01434P-RELATED"/>
    <property type="match status" value="1"/>
</dbReference>
<evidence type="ECO:0000256" key="1">
    <source>
        <dbReference type="SAM" id="Phobius"/>
    </source>
</evidence>